<dbReference type="Gene3D" id="3.30.160.390">
    <property type="entry name" value="Integrase, DNA-binding domain"/>
    <property type="match status" value="1"/>
</dbReference>
<evidence type="ECO:0000256" key="3">
    <source>
        <dbReference type="ARBA" id="ARBA00023125"/>
    </source>
</evidence>
<dbReference type="PANTHER" id="PTHR30629">
    <property type="entry name" value="PROPHAGE INTEGRASE"/>
    <property type="match status" value="1"/>
</dbReference>
<dbReference type="PANTHER" id="PTHR30629:SF2">
    <property type="entry name" value="PROPHAGE INTEGRASE INTS-RELATED"/>
    <property type="match status" value="1"/>
</dbReference>
<name>A0A1V8M8T3_9GAMM</name>
<keyword evidence="3" id="KW-0238">DNA-binding</keyword>
<dbReference type="InterPro" id="IPR010998">
    <property type="entry name" value="Integrase_recombinase_N"/>
</dbReference>
<evidence type="ECO:0000313" key="6">
    <source>
        <dbReference type="EMBL" id="OQK18004.1"/>
    </source>
</evidence>
<dbReference type="SUPFAM" id="SSF56349">
    <property type="entry name" value="DNA breaking-rejoining enzymes"/>
    <property type="match status" value="1"/>
</dbReference>
<sequence length="394" mass="45506">MTLKCTAIKAAKPQDKQYKLADEKGMYLLIMPNGSKYFRFNYRIHGKRKTLPLGVYPDISLKQAREKRDTARHQIAEGIDPMATKKTESKLFTDIALKWFKSKQHSIDEKTHIKKLRRFELHVFPIIGHLAIGDVKSPDVFDVVRPLVDRLKIDTAHRLRAEISEIYAYAIAHGYTEYDPAQAVAKQIPAHKAKHRAALTEPKEVAQLLRDIYAYEGTFIVQQALRITPLLFQRPGEIRKMLWQDVDLDAKEWRYLVTKTKIQHIVPLSDQAIKIFKELKQVTGNQHYVFPSSRNDGRPMSDNAVRTALRTLGYGNEDMSPHGFRTTASTLLNEQGWSPDAIERQLSHMPKDQVRAAYNRAQYLDERRKLMQSWANYLDQLKSGSNVIPFKRVL</sequence>
<evidence type="ECO:0000256" key="2">
    <source>
        <dbReference type="ARBA" id="ARBA00022908"/>
    </source>
</evidence>
<dbReference type="InterPro" id="IPR038488">
    <property type="entry name" value="Integrase_DNA-bd_sf"/>
</dbReference>
<dbReference type="InterPro" id="IPR050808">
    <property type="entry name" value="Phage_Integrase"/>
</dbReference>
<dbReference type="PROSITE" id="PS51898">
    <property type="entry name" value="TYR_RECOMBINASE"/>
    <property type="match status" value="1"/>
</dbReference>
<dbReference type="InterPro" id="IPR002104">
    <property type="entry name" value="Integrase_catalytic"/>
</dbReference>
<keyword evidence="4" id="KW-0233">DNA recombination</keyword>
<dbReference type="InterPro" id="IPR013762">
    <property type="entry name" value="Integrase-like_cat_sf"/>
</dbReference>
<keyword evidence="7" id="KW-1185">Reference proteome</keyword>
<dbReference type="RefSeq" id="WP_080522610.1">
    <property type="nucleotide sequence ID" value="NZ_LPUF01000001.1"/>
</dbReference>
<dbReference type="InterPro" id="IPR053876">
    <property type="entry name" value="Phage_int_M"/>
</dbReference>
<dbReference type="Gene3D" id="1.10.443.10">
    <property type="entry name" value="Intergrase catalytic core"/>
    <property type="match status" value="1"/>
</dbReference>
<dbReference type="GO" id="GO:0015074">
    <property type="term" value="P:DNA integration"/>
    <property type="evidence" value="ECO:0007669"/>
    <property type="project" value="UniProtKB-KW"/>
</dbReference>
<dbReference type="OrthoDB" id="9795573at2"/>
<organism evidence="6 7">
    <name type="scientific">Methyloprofundus sedimenti</name>
    <dbReference type="NCBI Taxonomy" id="1420851"/>
    <lineage>
        <taxon>Bacteria</taxon>
        <taxon>Pseudomonadati</taxon>
        <taxon>Pseudomonadota</taxon>
        <taxon>Gammaproteobacteria</taxon>
        <taxon>Methylococcales</taxon>
        <taxon>Methylococcaceae</taxon>
        <taxon>Methyloprofundus</taxon>
    </lineage>
</organism>
<gene>
    <name evidence="6" type="ORF">AU255_09150</name>
</gene>
<comment type="caution">
    <text evidence="6">The sequence shown here is derived from an EMBL/GenBank/DDBJ whole genome shotgun (WGS) entry which is preliminary data.</text>
</comment>
<protein>
    <submittedName>
        <fullName evidence="6">Integrase</fullName>
    </submittedName>
</protein>
<dbReference type="InterPro" id="IPR025166">
    <property type="entry name" value="Integrase_DNA_bind_dom"/>
</dbReference>
<dbReference type="STRING" id="1420851.AU255_09150"/>
<dbReference type="Pfam" id="PF22022">
    <property type="entry name" value="Phage_int_M"/>
    <property type="match status" value="1"/>
</dbReference>
<dbReference type="EMBL" id="LPUF01000001">
    <property type="protein sequence ID" value="OQK18004.1"/>
    <property type="molecule type" value="Genomic_DNA"/>
</dbReference>
<dbReference type="Gene3D" id="1.10.150.130">
    <property type="match status" value="1"/>
</dbReference>
<evidence type="ECO:0000259" key="5">
    <source>
        <dbReference type="PROSITE" id="PS51898"/>
    </source>
</evidence>
<dbReference type="Pfam" id="PF13356">
    <property type="entry name" value="Arm-DNA-bind_3"/>
    <property type="match status" value="1"/>
</dbReference>
<dbReference type="GO" id="GO:0006310">
    <property type="term" value="P:DNA recombination"/>
    <property type="evidence" value="ECO:0007669"/>
    <property type="project" value="UniProtKB-KW"/>
</dbReference>
<reference evidence="6 7" key="1">
    <citation type="submission" date="2015-12" db="EMBL/GenBank/DDBJ databases">
        <authorList>
            <person name="Shamseldin A."/>
            <person name="Moawad H."/>
            <person name="Abd El-Rahim W.M."/>
            <person name="Sadowsky M.J."/>
        </authorList>
    </citation>
    <scope>NUCLEOTIDE SEQUENCE [LARGE SCALE GENOMIC DNA]</scope>
    <source>
        <strain evidence="6 7">WF1</strain>
    </source>
</reference>
<dbReference type="Proteomes" id="UP000191980">
    <property type="component" value="Unassembled WGS sequence"/>
</dbReference>
<accession>A0A1V8M8T3</accession>
<evidence type="ECO:0000313" key="7">
    <source>
        <dbReference type="Proteomes" id="UP000191980"/>
    </source>
</evidence>
<evidence type="ECO:0000256" key="1">
    <source>
        <dbReference type="ARBA" id="ARBA00008857"/>
    </source>
</evidence>
<dbReference type="Pfam" id="PF00589">
    <property type="entry name" value="Phage_integrase"/>
    <property type="match status" value="1"/>
</dbReference>
<dbReference type="AlphaFoldDB" id="A0A1V8M8T3"/>
<keyword evidence="2" id="KW-0229">DNA integration</keyword>
<feature type="domain" description="Tyr recombinase" evidence="5">
    <location>
        <begin position="194"/>
        <end position="372"/>
    </location>
</feature>
<comment type="similarity">
    <text evidence="1">Belongs to the 'phage' integrase family.</text>
</comment>
<dbReference type="GO" id="GO:0003677">
    <property type="term" value="F:DNA binding"/>
    <property type="evidence" value="ECO:0007669"/>
    <property type="project" value="UniProtKB-KW"/>
</dbReference>
<dbReference type="CDD" id="cd00801">
    <property type="entry name" value="INT_P4_C"/>
    <property type="match status" value="1"/>
</dbReference>
<evidence type="ECO:0000256" key="4">
    <source>
        <dbReference type="ARBA" id="ARBA00023172"/>
    </source>
</evidence>
<proteinExistence type="inferred from homology"/>
<dbReference type="InterPro" id="IPR011010">
    <property type="entry name" value="DNA_brk_join_enz"/>
</dbReference>